<dbReference type="AlphaFoldDB" id="A0A016X1A1"/>
<accession>A0A016X1A1</accession>
<evidence type="ECO:0000313" key="2">
    <source>
        <dbReference type="Proteomes" id="UP000024635"/>
    </source>
</evidence>
<dbReference type="STRING" id="53326.A0A016X1A1"/>
<evidence type="ECO:0000313" key="1">
    <source>
        <dbReference type="EMBL" id="EYC45854.1"/>
    </source>
</evidence>
<comment type="caution">
    <text evidence="1">The sequence shown here is derived from an EMBL/GenBank/DDBJ whole genome shotgun (WGS) entry which is preliminary data.</text>
</comment>
<proteinExistence type="predicted"/>
<organism evidence="1 2">
    <name type="scientific">Ancylostoma ceylanicum</name>
    <dbReference type="NCBI Taxonomy" id="53326"/>
    <lineage>
        <taxon>Eukaryota</taxon>
        <taxon>Metazoa</taxon>
        <taxon>Ecdysozoa</taxon>
        <taxon>Nematoda</taxon>
        <taxon>Chromadorea</taxon>
        <taxon>Rhabditida</taxon>
        <taxon>Rhabditina</taxon>
        <taxon>Rhabditomorpha</taxon>
        <taxon>Strongyloidea</taxon>
        <taxon>Ancylostomatidae</taxon>
        <taxon>Ancylostomatinae</taxon>
        <taxon>Ancylostoma</taxon>
    </lineage>
</organism>
<dbReference type="OrthoDB" id="5792247at2759"/>
<dbReference type="PANTHER" id="PTHR32122:SF1">
    <property type="entry name" value="TATA BOX-BINDING PROTEIN-ASSOCIATED FACTOR RNA POLYMERASE I SUBUNIT A"/>
    <property type="match status" value="1"/>
</dbReference>
<dbReference type="Proteomes" id="UP000024635">
    <property type="component" value="Unassembled WGS sequence"/>
</dbReference>
<dbReference type="InterPro" id="IPR052669">
    <property type="entry name" value="SL1/TIF-IB_Component"/>
</dbReference>
<keyword evidence="2" id="KW-1185">Reference proteome</keyword>
<reference evidence="2" key="1">
    <citation type="journal article" date="2015" name="Nat. Genet.">
        <title>The genome and transcriptome of the zoonotic hookworm Ancylostoma ceylanicum identify infection-specific gene families.</title>
        <authorList>
            <person name="Schwarz E.M."/>
            <person name="Hu Y."/>
            <person name="Antoshechkin I."/>
            <person name="Miller M.M."/>
            <person name="Sternberg P.W."/>
            <person name="Aroian R.V."/>
        </authorList>
    </citation>
    <scope>NUCLEOTIDE SEQUENCE</scope>
    <source>
        <strain evidence="2">HY135</strain>
    </source>
</reference>
<dbReference type="PANTHER" id="PTHR32122">
    <property type="entry name" value="TATA BOX-BINDING PROTEIN ASSOCIATED FACTOR RNA POLYMERASE I SUBUNIT A"/>
    <property type="match status" value="1"/>
</dbReference>
<gene>
    <name evidence="1" type="primary">Acey_s0415.g1073</name>
    <name evidence="1" type="synonym">Acey-tag-51</name>
    <name evidence="1" type="ORF">Y032_0415g1073</name>
</gene>
<protein>
    <submittedName>
        <fullName evidence="1">Uncharacterized protein</fullName>
    </submittedName>
</protein>
<name>A0A016X1A1_9BILA</name>
<sequence length="545" mass="61615">MGKVLSSKCLDIGTVLAILHALAELLNYRCNTSVRRSILTEFFRCMAVHGVPFRYVLESRVSRYLAREAYNEKYPPSMNIMQFFCDLSELEYGLRVNVWSFHTIQMGSSVPQRSPPLHGAAKSTVIGCALRDQRAAALCAGPAAIFQLSYARIFSIIGSAGQILVCIYKSETLSVTGNVPKHVSPITTGETYLILEACQVARFVKQTVCNSEIIRMTSETIEERIQGWREMNYQVQKMIYFDSPIAFFMTLQSTLKIKHGVSFHVGNRLAMLASMQAMIYTTTAAKNTILMQLCEVLIAAMLCGDLSNVSTILALEHQIHRYNKGYDNAMVWNAYKLIAEYEEWRGRTGFGGMILNTAQSLSETAEGMSAHGALFLETACRIWAKNGRCEDRIAAAVSRIVQTCPQLLRRITVFLKEIDYDDEVEITIEEVCNMEDSSLHPSDPAWLKWCQPRVERPERYGKRTSVLTRCVNVLFRFLDYGSNRGNGQAWVLLHTAVQIVDQSLLTSTWAARYDWWPRFHTVSLPREAESLRSQLLAALLEMPLE</sequence>
<dbReference type="EMBL" id="JARK01000015">
    <property type="protein sequence ID" value="EYC45854.1"/>
    <property type="molecule type" value="Genomic_DNA"/>
</dbReference>